<accession>A0A0M8N874</accession>
<dbReference type="InterPro" id="IPR001025">
    <property type="entry name" value="BAH_dom"/>
</dbReference>
<dbReference type="PANTHER" id="PTHR46364">
    <property type="entry name" value="OS08G0421900 PROTEIN"/>
    <property type="match status" value="1"/>
</dbReference>
<keyword evidence="4" id="KW-1185">Reference proteome</keyword>
<evidence type="ECO:0000256" key="1">
    <source>
        <dbReference type="SAM" id="MobiDB-lite"/>
    </source>
</evidence>
<dbReference type="EMBL" id="LGSR01000006">
    <property type="protein sequence ID" value="KOS22010.1"/>
    <property type="molecule type" value="Genomic_DNA"/>
</dbReference>
<name>A0A0M8N874_ESCWE</name>
<feature type="region of interest" description="Disordered" evidence="1">
    <location>
        <begin position="1"/>
        <end position="21"/>
    </location>
</feature>
<evidence type="ECO:0000313" key="4">
    <source>
        <dbReference type="Proteomes" id="UP000053831"/>
    </source>
</evidence>
<organism evidence="3 4">
    <name type="scientific">Escovopsis weberi</name>
    <dbReference type="NCBI Taxonomy" id="150374"/>
    <lineage>
        <taxon>Eukaryota</taxon>
        <taxon>Fungi</taxon>
        <taxon>Dikarya</taxon>
        <taxon>Ascomycota</taxon>
        <taxon>Pezizomycotina</taxon>
        <taxon>Sordariomycetes</taxon>
        <taxon>Hypocreomycetidae</taxon>
        <taxon>Hypocreales</taxon>
        <taxon>Hypocreaceae</taxon>
        <taxon>Escovopsis</taxon>
    </lineage>
</organism>
<dbReference type="InterPro" id="IPR043151">
    <property type="entry name" value="BAH_sf"/>
</dbReference>
<dbReference type="STRING" id="150374.A0A0M8N874"/>
<dbReference type="OrthoDB" id="10259622at2759"/>
<dbReference type="GO" id="GO:0003682">
    <property type="term" value="F:chromatin binding"/>
    <property type="evidence" value="ECO:0007669"/>
    <property type="project" value="InterPro"/>
</dbReference>
<evidence type="ECO:0000259" key="2">
    <source>
        <dbReference type="PROSITE" id="PS51038"/>
    </source>
</evidence>
<gene>
    <name evidence="3" type="ORF">ESCO_002328</name>
</gene>
<dbReference type="AlphaFoldDB" id="A0A0M8N874"/>
<sequence length="339" mass="38141">MKSKSRERPCQTSTGQEDEHFAECPYSATVLKESAKDTRDGRQVRTWRHNGKHGSSRVLLQEAPFEPAGRFKKSQSLDAMYTIEPESDWLSMTRYNSFVLNGVKFCVDDYIYVANEWTVERPSKVTRADDGSAAKRRDEHWVARVLEIRAADEHHVYVRVYWMYWPDELPAALMGGKKMVAGRQPYHGRRELVASNHMDIINVFSVAMAADVQQWVESDDDDVQDALFWRQALDCRTMELSCALPANPDELLVGCTNAGLGKDKPHSSSSSSSSADIETNEDGLKGNKPYLGLFDAALKLNSGPPMWEVTDKREGLGDGDGDRTWTEMAFCLKCGTVLD</sequence>
<feature type="region of interest" description="Disordered" evidence="1">
    <location>
        <begin position="261"/>
        <end position="283"/>
    </location>
</feature>
<feature type="domain" description="BAH" evidence="2">
    <location>
        <begin position="103"/>
        <end position="244"/>
    </location>
</feature>
<dbReference type="PROSITE" id="PS51038">
    <property type="entry name" value="BAH"/>
    <property type="match status" value="1"/>
</dbReference>
<proteinExistence type="predicted"/>
<dbReference type="CDD" id="cd04370">
    <property type="entry name" value="BAH"/>
    <property type="match status" value="1"/>
</dbReference>
<dbReference type="Proteomes" id="UP000053831">
    <property type="component" value="Unassembled WGS sequence"/>
</dbReference>
<dbReference type="Gene3D" id="2.30.30.490">
    <property type="match status" value="1"/>
</dbReference>
<comment type="caution">
    <text evidence="3">The sequence shown here is derived from an EMBL/GenBank/DDBJ whole genome shotgun (WGS) entry which is preliminary data.</text>
</comment>
<reference evidence="3 4" key="1">
    <citation type="submission" date="2015-07" db="EMBL/GenBank/DDBJ databases">
        <title>The genome of the fungus Escovopsis weberi, a specialized disease agent of ant agriculture.</title>
        <authorList>
            <person name="de Man T.J."/>
            <person name="Stajich J.E."/>
            <person name="Kubicek C.P."/>
            <person name="Chenthamara K."/>
            <person name="Atanasova L."/>
            <person name="Druzhinina I.S."/>
            <person name="Birnbaum S."/>
            <person name="Barribeau S.M."/>
            <person name="Teiling C."/>
            <person name="Suen G."/>
            <person name="Currie C."/>
            <person name="Gerardo N.M."/>
        </authorList>
    </citation>
    <scope>NUCLEOTIDE SEQUENCE [LARGE SCALE GENOMIC DNA]</scope>
</reference>
<evidence type="ECO:0000313" key="3">
    <source>
        <dbReference type="EMBL" id="KOS22010.1"/>
    </source>
</evidence>
<protein>
    <recommendedName>
        <fullName evidence="2">BAH domain-containing protein</fullName>
    </recommendedName>
</protein>